<dbReference type="AlphaFoldDB" id="A0A495EA53"/>
<dbReference type="PANTHER" id="PTHR36845">
    <property type="entry name" value="HYDROLASE, PUTATIVE (AFU_ORTHOLOGUE AFUA_7G05090)-RELATED"/>
    <property type="match status" value="1"/>
</dbReference>
<dbReference type="SUPFAM" id="SSF48208">
    <property type="entry name" value="Six-hairpin glycosidases"/>
    <property type="match status" value="1"/>
</dbReference>
<dbReference type="OrthoDB" id="428577at2"/>
<feature type="binding site" evidence="4">
    <location>
        <position position="256"/>
    </location>
    <ligand>
        <name>substrate</name>
    </ligand>
</feature>
<dbReference type="InterPro" id="IPR012341">
    <property type="entry name" value="6hp_glycosidase-like_sf"/>
</dbReference>
<feature type="active site" description="Nucleophile" evidence="3">
    <location>
        <position position="125"/>
    </location>
</feature>
<comment type="similarity">
    <text evidence="2">Belongs to the glycosyl hydrolase 88 family.</text>
</comment>
<feature type="binding site" evidence="4">
    <location>
        <position position="125"/>
    </location>
    <ligand>
        <name>substrate</name>
    </ligand>
</feature>
<evidence type="ECO:0000256" key="3">
    <source>
        <dbReference type="PIRSR" id="PIRSR610905-1"/>
    </source>
</evidence>
<organism evidence="5 6">
    <name type="scientific">Arthrobacter oryzae</name>
    <dbReference type="NCBI Taxonomy" id="409290"/>
    <lineage>
        <taxon>Bacteria</taxon>
        <taxon>Bacillati</taxon>
        <taxon>Actinomycetota</taxon>
        <taxon>Actinomycetes</taxon>
        <taxon>Micrococcales</taxon>
        <taxon>Micrococcaceae</taxon>
        <taxon>Arthrobacter</taxon>
    </lineage>
</organism>
<evidence type="ECO:0000313" key="5">
    <source>
        <dbReference type="EMBL" id="RKR13765.1"/>
    </source>
</evidence>
<accession>A0A495EA53</accession>
<dbReference type="GO" id="GO:0000272">
    <property type="term" value="P:polysaccharide catabolic process"/>
    <property type="evidence" value="ECO:0007669"/>
    <property type="project" value="TreeGrafter"/>
</dbReference>
<feature type="binding site" evidence="4">
    <location>
        <position position="240"/>
    </location>
    <ligand>
        <name>substrate</name>
    </ligand>
</feature>
<dbReference type="EMBL" id="RBIR01000009">
    <property type="protein sequence ID" value="RKR13765.1"/>
    <property type="molecule type" value="Genomic_DNA"/>
</dbReference>
<feature type="active site" description="Proton donor" evidence="3">
    <location>
        <position position="180"/>
    </location>
</feature>
<dbReference type="InterPro" id="IPR052369">
    <property type="entry name" value="UG_Glycosaminoglycan_Hydrolase"/>
</dbReference>
<dbReference type="InterPro" id="IPR010905">
    <property type="entry name" value="Glyco_hydro_88"/>
</dbReference>
<evidence type="ECO:0000313" key="6">
    <source>
        <dbReference type="Proteomes" id="UP000276055"/>
    </source>
</evidence>
<evidence type="ECO:0000256" key="1">
    <source>
        <dbReference type="ARBA" id="ARBA00022801"/>
    </source>
</evidence>
<evidence type="ECO:0000256" key="4">
    <source>
        <dbReference type="PIRSR" id="PIRSR610905-2"/>
    </source>
</evidence>
<sequence length="404" mass="45366">MTAPATTAPAHAPAVLPTMLPLTLPTGYEVPAEFAEAAARAWKTASAKLTGLITTHPDRFPLYTEDGKWVVDGEAWTNWCEGFLGGQLWMLSRRAEQTDQARFRAAAEHYSELIEERKSDNTVHDLGFLFWSTYRRWFEATGDTAKRDVVVEAGRTTASRYREAGHYMPSFRQPDSLFIDIMMNIHMALYAAQQTGDQDMARKAVDHCLTTRRFLMRGDGSASHEGMFDLETGAFLKQTTQQGFSDDGSWARGQAWALYGFGTVYRFTGDRRFLDTAIAAADFYIEKTGDRLVPPNDWEEPSPVRPYETSAAAAAAGGFWQLAGLVQDRTKAQVYADYAVNILRRLTEGDFLASPDEEWEGVLKHGSYHEGKDLGVDESVMWGDYWFLDTVDQIQQFTEAHQGL</sequence>
<dbReference type="GO" id="GO:0052757">
    <property type="term" value="F:chondroitin hydrolase activity"/>
    <property type="evidence" value="ECO:0007669"/>
    <property type="project" value="TreeGrafter"/>
</dbReference>
<dbReference type="RefSeq" id="WP_120955031.1">
    <property type="nucleotide sequence ID" value="NZ_RBIR01000009.1"/>
</dbReference>
<comment type="caution">
    <text evidence="5">The sequence shown here is derived from an EMBL/GenBank/DDBJ whole genome shotgun (WGS) entry which is preliminary data.</text>
</comment>
<dbReference type="PANTHER" id="PTHR36845:SF1">
    <property type="entry name" value="HYDROLASE, PUTATIVE (AFU_ORTHOLOGUE AFUA_7G05090)-RELATED"/>
    <property type="match status" value="1"/>
</dbReference>
<proteinExistence type="inferred from homology"/>
<gene>
    <name evidence="5" type="ORF">C8D78_3426</name>
</gene>
<dbReference type="Pfam" id="PF07470">
    <property type="entry name" value="Glyco_hydro_88"/>
    <property type="match status" value="1"/>
</dbReference>
<name>A0A495EA53_9MICC</name>
<dbReference type="Proteomes" id="UP000276055">
    <property type="component" value="Unassembled WGS sequence"/>
</dbReference>
<protein>
    <submittedName>
        <fullName evidence="5">Unsaturated chondroitin disaccharide hydrolase</fullName>
    </submittedName>
</protein>
<feature type="binding site" evidence="4">
    <location>
        <position position="180"/>
    </location>
    <ligand>
        <name>substrate</name>
    </ligand>
</feature>
<feature type="binding site" evidence="4">
    <location>
        <position position="252"/>
    </location>
    <ligand>
        <name>substrate</name>
    </ligand>
</feature>
<evidence type="ECO:0000256" key="2">
    <source>
        <dbReference type="ARBA" id="ARBA00038358"/>
    </source>
</evidence>
<dbReference type="InterPro" id="IPR008928">
    <property type="entry name" value="6-hairpin_glycosidase_sf"/>
</dbReference>
<dbReference type="Gene3D" id="1.50.10.10">
    <property type="match status" value="1"/>
</dbReference>
<reference evidence="5 6" key="1">
    <citation type="submission" date="2018-10" db="EMBL/GenBank/DDBJ databases">
        <title>Genomic Encyclopedia of Type Strains, Phase IV (KMG-IV): sequencing the most valuable type-strain genomes for metagenomic binning, comparative biology and taxonomic classification.</title>
        <authorList>
            <person name="Goeker M."/>
        </authorList>
    </citation>
    <scope>NUCLEOTIDE SEQUENCE [LARGE SCALE GENOMIC DNA]</scope>
    <source>
        <strain evidence="5 6">DSM 25586</strain>
    </source>
</reference>
<keyword evidence="1 5" id="KW-0378">Hydrolase</keyword>